<evidence type="ECO:0000313" key="4">
    <source>
        <dbReference type="Proteomes" id="UP001596163"/>
    </source>
</evidence>
<dbReference type="EMBL" id="JBHSKS010000001">
    <property type="protein sequence ID" value="MFC5190290.1"/>
    <property type="molecule type" value="Genomic_DNA"/>
</dbReference>
<dbReference type="RefSeq" id="WP_377911222.1">
    <property type="nucleotide sequence ID" value="NZ_JBHSKS010000001.1"/>
</dbReference>
<comment type="caution">
    <text evidence="3">The sequence shown here is derived from an EMBL/GenBank/DDBJ whole genome shotgun (WGS) entry which is preliminary data.</text>
</comment>
<evidence type="ECO:0000256" key="1">
    <source>
        <dbReference type="ARBA" id="ARBA00022679"/>
    </source>
</evidence>
<name>A0ABW0BRR0_9BACT</name>
<dbReference type="SUPFAM" id="SSF55729">
    <property type="entry name" value="Acyl-CoA N-acyltransferases (Nat)"/>
    <property type="match status" value="1"/>
</dbReference>
<protein>
    <submittedName>
        <fullName evidence="3">GNAT family N-acetyltransferase</fullName>
        <ecNumber evidence="3">2.3.1.-</ecNumber>
    </submittedName>
</protein>
<feature type="domain" description="N-acetyltransferase" evidence="2">
    <location>
        <begin position="76"/>
        <end position="218"/>
    </location>
</feature>
<dbReference type="PROSITE" id="PS51186">
    <property type="entry name" value="GNAT"/>
    <property type="match status" value="1"/>
</dbReference>
<proteinExistence type="predicted"/>
<dbReference type="Gene3D" id="3.40.630.30">
    <property type="match status" value="1"/>
</dbReference>
<dbReference type="Pfam" id="PF00583">
    <property type="entry name" value="Acetyltransf_1"/>
    <property type="match status" value="1"/>
</dbReference>
<dbReference type="InterPro" id="IPR050769">
    <property type="entry name" value="NAT_camello-type"/>
</dbReference>
<dbReference type="EC" id="2.3.1.-" evidence="3"/>
<keyword evidence="4" id="KW-1185">Reference proteome</keyword>
<dbReference type="InterPro" id="IPR000182">
    <property type="entry name" value="GNAT_dom"/>
</dbReference>
<dbReference type="InterPro" id="IPR016181">
    <property type="entry name" value="Acyl_CoA_acyltransferase"/>
</dbReference>
<dbReference type="PANTHER" id="PTHR13947">
    <property type="entry name" value="GNAT FAMILY N-ACETYLTRANSFERASE"/>
    <property type="match status" value="1"/>
</dbReference>
<accession>A0ABW0BRR0</accession>
<gene>
    <name evidence="3" type="ORF">ACFPIK_00820</name>
</gene>
<dbReference type="CDD" id="cd04301">
    <property type="entry name" value="NAT_SF"/>
    <property type="match status" value="1"/>
</dbReference>
<dbReference type="Proteomes" id="UP001596163">
    <property type="component" value="Unassembled WGS sequence"/>
</dbReference>
<evidence type="ECO:0000313" key="3">
    <source>
        <dbReference type="EMBL" id="MFC5190290.1"/>
    </source>
</evidence>
<keyword evidence="1 3" id="KW-0808">Transferase</keyword>
<evidence type="ECO:0000259" key="2">
    <source>
        <dbReference type="PROSITE" id="PS51186"/>
    </source>
</evidence>
<dbReference type="GO" id="GO:0016746">
    <property type="term" value="F:acyltransferase activity"/>
    <property type="evidence" value="ECO:0007669"/>
    <property type="project" value="UniProtKB-KW"/>
</dbReference>
<dbReference type="PANTHER" id="PTHR13947:SF37">
    <property type="entry name" value="LD18367P"/>
    <property type="match status" value="1"/>
</dbReference>
<organism evidence="3 4">
    <name type="scientific">Algoriphagus aquatilis</name>
    <dbReference type="NCBI Taxonomy" id="490186"/>
    <lineage>
        <taxon>Bacteria</taxon>
        <taxon>Pseudomonadati</taxon>
        <taxon>Bacteroidota</taxon>
        <taxon>Cytophagia</taxon>
        <taxon>Cytophagales</taxon>
        <taxon>Cyclobacteriaceae</taxon>
        <taxon>Algoriphagus</taxon>
    </lineage>
</organism>
<reference evidence="4" key="1">
    <citation type="journal article" date="2019" name="Int. J. Syst. Evol. Microbiol.">
        <title>The Global Catalogue of Microorganisms (GCM) 10K type strain sequencing project: providing services to taxonomists for standard genome sequencing and annotation.</title>
        <authorList>
            <consortium name="The Broad Institute Genomics Platform"/>
            <consortium name="The Broad Institute Genome Sequencing Center for Infectious Disease"/>
            <person name="Wu L."/>
            <person name="Ma J."/>
        </authorList>
    </citation>
    <scope>NUCLEOTIDE SEQUENCE [LARGE SCALE GENOMIC DNA]</scope>
    <source>
        <strain evidence="4">CGMCC 1.7030</strain>
    </source>
</reference>
<keyword evidence="3" id="KW-0012">Acyltransferase</keyword>
<sequence length="218" mass="24856">MITPLSFDSSLFGYSVGKCLADEDWSELEFLEAAKSYRLVYLFSEVPLDFKSTQIQSVDLRLTFFKNLKGQNPNTTEIYPYSGELSENLLTLALESGGFSRFHTDPRFINREFEKLYRLWIEKALAQQEVLIAEELAGFVTCEVLENEAQIGLIAVRKDHRGKGWGKRLIQAAENFAIQKGAQSMTIGTQTANLPASALYHSMGYQVVQRQFIYHYWG</sequence>